<dbReference type="RefSeq" id="WP_269886173.1">
    <property type="nucleotide sequence ID" value="NZ_JAQAGZ010000045.1"/>
</dbReference>
<proteinExistence type="predicted"/>
<gene>
    <name evidence="1" type="ORF">O9H85_36055</name>
</gene>
<evidence type="ECO:0000313" key="2">
    <source>
        <dbReference type="Proteomes" id="UP001527882"/>
    </source>
</evidence>
<comment type="caution">
    <text evidence="1">The sequence shown here is derived from an EMBL/GenBank/DDBJ whole genome shotgun (WGS) entry which is preliminary data.</text>
</comment>
<reference evidence="1 2" key="1">
    <citation type="submission" date="2022-12" db="EMBL/GenBank/DDBJ databases">
        <title>Draft genome sequence of Paenibacillus sp. dW9.</title>
        <authorList>
            <person name="Choi E.-W."/>
            <person name="Kim D.-U."/>
        </authorList>
    </citation>
    <scope>NUCLEOTIDE SEQUENCE [LARGE SCALE GENOMIC DNA]</scope>
    <source>
        <strain evidence="2">dW9</strain>
    </source>
</reference>
<accession>A0ABT4QLA5</accession>
<dbReference type="EMBL" id="JAQAGZ010000045">
    <property type="protein sequence ID" value="MCZ8517646.1"/>
    <property type="molecule type" value="Genomic_DNA"/>
</dbReference>
<keyword evidence="2" id="KW-1185">Reference proteome</keyword>
<sequence>MGIAVSFKLLKLEGTVATYGYGKDFDNFDGVIKIDLCRHSGDDITVENEQDIRFDIVTPCKSEWKDYGLAGRVFVRIFRHYKEHSNYPEKGSHYAG</sequence>
<dbReference type="Proteomes" id="UP001527882">
    <property type="component" value="Unassembled WGS sequence"/>
</dbReference>
<organism evidence="1 2">
    <name type="scientific">Paenibacillus gyeongsangnamensis</name>
    <dbReference type="NCBI Taxonomy" id="3388067"/>
    <lineage>
        <taxon>Bacteria</taxon>
        <taxon>Bacillati</taxon>
        <taxon>Bacillota</taxon>
        <taxon>Bacilli</taxon>
        <taxon>Bacillales</taxon>
        <taxon>Paenibacillaceae</taxon>
        <taxon>Paenibacillus</taxon>
    </lineage>
</organism>
<name>A0ABT4QLA5_9BACL</name>
<evidence type="ECO:0000313" key="1">
    <source>
        <dbReference type="EMBL" id="MCZ8517646.1"/>
    </source>
</evidence>
<protein>
    <submittedName>
        <fullName evidence="1">Uncharacterized protein</fullName>
    </submittedName>
</protein>